<reference evidence="3" key="1">
    <citation type="journal article" date="2019" name="Int. J. Syst. Evol. Microbiol.">
        <title>The Global Catalogue of Microorganisms (GCM) 10K type strain sequencing project: providing services to taxonomists for standard genome sequencing and annotation.</title>
        <authorList>
            <consortium name="The Broad Institute Genomics Platform"/>
            <consortium name="The Broad Institute Genome Sequencing Center for Infectious Disease"/>
            <person name="Wu L."/>
            <person name="Ma J."/>
        </authorList>
    </citation>
    <scope>NUCLEOTIDE SEQUENCE [LARGE SCALE GENOMIC DNA]</scope>
    <source>
        <strain evidence="3">JCM 18055</strain>
    </source>
</reference>
<proteinExistence type="predicted"/>
<dbReference type="EMBL" id="BAABIC010000014">
    <property type="protein sequence ID" value="GAA4699057.1"/>
    <property type="molecule type" value="Genomic_DNA"/>
</dbReference>
<dbReference type="Proteomes" id="UP001500325">
    <property type="component" value="Unassembled WGS sequence"/>
</dbReference>
<gene>
    <name evidence="2" type="ORF">GCM10023215_41910</name>
</gene>
<keyword evidence="3" id="KW-1185">Reference proteome</keyword>
<keyword evidence="1" id="KW-0472">Membrane</keyword>
<sequence length="47" mass="5165">MAALAGLDLEVVGHLVVALFVPTWLGALAICRYGRIEQRWAVADRSR</sequence>
<evidence type="ECO:0000256" key="1">
    <source>
        <dbReference type="SAM" id="Phobius"/>
    </source>
</evidence>
<keyword evidence="1" id="KW-1133">Transmembrane helix</keyword>
<organism evidence="2 3">
    <name type="scientific">Pseudonocardia yuanmonensis</name>
    <dbReference type="NCBI Taxonomy" id="1095914"/>
    <lineage>
        <taxon>Bacteria</taxon>
        <taxon>Bacillati</taxon>
        <taxon>Actinomycetota</taxon>
        <taxon>Actinomycetes</taxon>
        <taxon>Pseudonocardiales</taxon>
        <taxon>Pseudonocardiaceae</taxon>
        <taxon>Pseudonocardia</taxon>
    </lineage>
</organism>
<keyword evidence="1" id="KW-0812">Transmembrane</keyword>
<name>A0ABP8X5G3_9PSEU</name>
<protein>
    <submittedName>
        <fullName evidence="2">Uncharacterized protein</fullName>
    </submittedName>
</protein>
<accession>A0ABP8X5G3</accession>
<feature type="transmembrane region" description="Helical" evidence="1">
    <location>
        <begin position="12"/>
        <end position="31"/>
    </location>
</feature>
<evidence type="ECO:0000313" key="3">
    <source>
        <dbReference type="Proteomes" id="UP001500325"/>
    </source>
</evidence>
<evidence type="ECO:0000313" key="2">
    <source>
        <dbReference type="EMBL" id="GAA4699057.1"/>
    </source>
</evidence>
<comment type="caution">
    <text evidence="2">The sequence shown here is derived from an EMBL/GenBank/DDBJ whole genome shotgun (WGS) entry which is preliminary data.</text>
</comment>
<dbReference type="RefSeq" id="WP_425569631.1">
    <property type="nucleotide sequence ID" value="NZ_BAABIC010000014.1"/>
</dbReference>